<dbReference type="EMBL" id="FPAS01000001">
    <property type="protein sequence ID" value="SFT35721.1"/>
    <property type="molecule type" value="Genomic_DNA"/>
</dbReference>
<dbReference type="RefSeq" id="WP_090244986.1">
    <property type="nucleotide sequence ID" value="NZ_FPAS01000001.1"/>
</dbReference>
<evidence type="ECO:0000313" key="3">
    <source>
        <dbReference type="EMBL" id="SFT35721.1"/>
    </source>
</evidence>
<dbReference type="InterPro" id="IPR000601">
    <property type="entry name" value="PKD_dom"/>
</dbReference>
<name>A0A1I6XC80_9FLAO</name>
<reference evidence="3 4" key="1">
    <citation type="submission" date="2016-10" db="EMBL/GenBank/DDBJ databases">
        <authorList>
            <person name="de Groot N.N."/>
        </authorList>
    </citation>
    <scope>NUCLEOTIDE SEQUENCE [LARGE SCALE GENOMIC DNA]</scope>
    <source>
        <strain evidence="3 4">CGMCC 1.7005</strain>
    </source>
</reference>
<evidence type="ECO:0000256" key="1">
    <source>
        <dbReference type="ARBA" id="ARBA00022729"/>
    </source>
</evidence>
<dbReference type="SMART" id="SM00089">
    <property type="entry name" value="PKD"/>
    <property type="match status" value="1"/>
</dbReference>
<dbReference type="Pfam" id="PF18962">
    <property type="entry name" value="Por_Secre_tail"/>
    <property type="match status" value="1"/>
</dbReference>
<dbReference type="Gene3D" id="2.60.40.10">
    <property type="entry name" value="Immunoglobulins"/>
    <property type="match status" value="1"/>
</dbReference>
<evidence type="ECO:0000259" key="2">
    <source>
        <dbReference type="PROSITE" id="PS50093"/>
    </source>
</evidence>
<dbReference type="PROSITE" id="PS50093">
    <property type="entry name" value="PKD"/>
    <property type="match status" value="1"/>
</dbReference>
<dbReference type="STRING" id="477690.SAMN05216474_0079"/>
<evidence type="ECO:0000313" key="4">
    <source>
        <dbReference type="Proteomes" id="UP000236454"/>
    </source>
</evidence>
<dbReference type="CDD" id="cd00146">
    <property type="entry name" value="PKD"/>
    <property type="match status" value="1"/>
</dbReference>
<dbReference type="InterPro" id="IPR035986">
    <property type="entry name" value="PKD_dom_sf"/>
</dbReference>
<protein>
    <submittedName>
        <fullName evidence="3">Por secretion system C-terminal sorting domain-containing protein</fullName>
    </submittedName>
</protein>
<proteinExistence type="predicted"/>
<accession>A0A1I6XC80</accession>
<dbReference type="SUPFAM" id="SSF49299">
    <property type="entry name" value="PKD domain"/>
    <property type="match status" value="1"/>
</dbReference>
<keyword evidence="1" id="KW-0732">Signal</keyword>
<feature type="domain" description="PKD" evidence="2">
    <location>
        <begin position="277"/>
        <end position="327"/>
    </location>
</feature>
<sequence length="791" mass="86400">MRRFLFIKQLLFALLLLPLLSWGQKITGGEYFFNTDPGIGNGTAIPSFTANDTVDINLNIDISSLSEGFHTLYVRFTDSVGQYGLYEGRKFYVIPNGQPYANTTAQLDGAEYFIDTDPGIGNGTPIPNFSPTDTLDMSLNVDLTGVSSGFHRIYIRFKDDLNNYGLYEGKSFYVIPTPQATQNYPIVEAEYFFNTDPGVGNGISITNFTPADTVNLLENINISSLATDANHRLYIRFKDANNVWGLYESREFTRLSCDLPLVDFSYTQQVCLGDANSFTNTSTVVDANSIYTWDMESDGTAEYSSSTTLNHTFSLPGTYDVKLIVENGSCVDSISHQITVNPIDSVEIAMSSCSDYTWNGNTYTSSGIYYWTGSNQYGCDSTVSLDLTILAPTTSSEVISACDNYDWNGTNYTATGVYNWTGTNTAGCDSTATLDLTILQPSSSSEVITECDTYTWNGTNYTTSGTYTWTGTNAVGCDSTATLDLTILQPTSSSEVIAACNDFDWNGTNYTTTGTYTWTGTNAVGCDSTATLDLTILQPTSSSEVIAACNDFDWNGTNYTTTGTYTWTGTNAAGCDSTATLDLTILQPTSSSEVISACNEFDWNGTNYTTTGTYTWTGTNAAGCDSIVTLDLTINPVPDLTVTNNDPTLIANQNNATYQWLDCDNGMVEVSGATSQDFIPNNNGNYAVIVEYNSCVDTSLCYTIQTIGLEELSLESIQVYPNPSEGILFLSSQQTLINVTIEILDATGKVVQNHHFETLKNQELLLPNNAGVYFIKISQTESQKVFRIVKY</sequence>
<dbReference type="Pfam" id="PF18911">
    <property type="entry name" value="PKD_4"/>
    <property type="match status" value="1"/>
</dbReference>
<keyword evidence="4" id="KW-1185">Reference proteome</keyword>
<gene>
    <name evidence="3" type="ORF">SAMN05216474_0079</name>
</gene>
<organism evidence="3 4">
    <name type="scientific">Lishizhenia tianjinensis</name>
    <dbReference type="NCBI Taxonomy" id="477690"/>
    <lineage>
        <taxon>Bacteria</taxon>
        <taxon>Pseudomonadati</taxon>
        <taxon>Bacteroidota</taxon>
        <taxon>Flavobacteriia</taxon>
        <taxon>Flavobacteriales</taxon>
        <taxon>Crocinitomicaceae</taxon>
        <taxon>Lishizhenia</taxon>
    </lineage>
</organism>
<dbReference type="AlphaFoldDB" id="A0A1I6XC80"/>
<dbReference type="Proteomes" id="UP000236454">
    <property type="component" value="Unassembled WGS sequence"/>
</dbReference>
<dbReference type="NCBIfam" id="TIGR04183">
    <property type="entry name" value="Por_Secre_tail"/>
    <property type="match status" value="1"/>
</dbReference>
<dbReference type="OrthoDB" id="1081439at2"/>
<dbReference type="InterPro" id="IPR013783">
    <property type="entry name" value="Ig-like_fold"/>
</dbReference>
<dbReference type="InterPro" id="IPR022409">
    <property type="entry name" value="PKD/Chitinase_dom"/>
</dbReference>
<dbReference type="InterPro" id="IPR026444">
    <property type="entry name" value="Secre_tail"/>
</dbReference>